<dbReference type="Pfam" id="PF04773">
    <property type="entry name" value="FecR"/>
    <property type="match status" value="1"/>
</dbReference>
<gene>
    <name evidence="3" type="ORF">H8K33_19175</name>
</gene>
<dbReference type="Proteomes" id="UP000643610">
    <property type="component" value="Unassembled WGS sequence"/>
</dbReference>
<feature type="signal peptide" evidence="1">
    <location>
        <begin position="1"/>
        <end position="28"/>
    </location>
</feature>
<dbReference type="Gene3D" id="3.10.350.10">
    <property type="entry name" value="LysM domain"/>
    <property type="match status" value="1"/>
</dbReference>
<evidence type="ECO:0000313" key="4">
    <source>
        <dbReference type="Proteomes" id="UP000643610"/>
    </source>
</evidence>
<dbReference type="RefSeq" id="WP_186892682.1">
    <property type="nucleotide sequence ID" value="NZ_JACOFU010000012.1"/>
</dbReference>
<name>A0ABR6XVY3_9BURK</name>
<feature type="domain" description="LysM" evidence="2">
    <location>
        <begin position="49"/>
        <end position="96"/>
    </location>
</feature>
<protein>
    <submittedName>
        <fullName evidence="3">FecR domain-containing protein</fullName>
    </submittedName>
</protein>
<accession>A0ABR6XVY3</accession>
<dbReference type="InterPro" id="IPR036779">
    <property type="entry name" value="LysM_dom_sf"/>
</dbReference>
<dbReference type="InterPro" id="IPR018392">
    <property type="entry name" value="LysM"/>
</dbReference>
<evidence type="ECO:0000259" key="2">
    <source>
        <dbReference type="PROSITE" id="PS51782"/>
    </source>
</evidence>
<organism evidence="3 4">
    <name type="scientific">Undibacterium amnicola</name>
    <dbReference type="NCBI Taxonomy" id="1834038"/>
    <lineage>
        <taxon>Bacteria</taxon>
        <taxon>Pseudomonadati</taxon>
        <taxon>Pseudomonadota</taxon>
        <taxon>Betaproteobacteria</taxon>
        <taxon>Burkholderiales</taxon>
        <taxon>Oxalobacteraceae</taxon>
        <taxon>Undibacterium</taxon>
    </lineage>
</organism>
<dbReference type="Pfam" id="PF01476">
    <property type="entry name" value="LysM"/>
    <property type="match status" value="1"/>
</dbReference>
<dbReference type="InterPro" id="IPR006860">
    <property type="entry name" value="FecR"/>
</dbReference>
<comment type="caution">
    <text evidence="3">The sequence shown here is derived from an EMBL/GenBank/DDBJ whole genome shotgun (WGS) entry which is preliminary data.</text>
</comment>
<dbReference type="EMBL" id="JACOFU010000012">
    <property type="protein sequence ID" value="MBC3833637.1"/>
    <property type="molecule type" value="Genomic_DNA"/>
</dbReference>
<proteinExistence type="predicted"/>
<evidence type="ECO:0000313" key="3">
    <source>
        <dbReference type="EMBL" id="MBC3833637.1"/>
    </source>
</evidence>
<evidence type="ECO:0000256" key="1">
    <source>
        <dbReference type="SAM" id="SignalP"/>
    </source>
</evidence>
<dbReference type="Gene3D" id="2.60.120.1440">
    <property type="match status" value="1"/>
</dbReference>
<dbReference type="InterPro" id="IPR016930">
    <property type="entry name" value="UCP029644"/>
</dbReference>
<dbReference type="PANTHER" id="PTHR38731">
    <property type="entry name" value="LIPL45-RELATED LIPOPROTEIN-RELATED"/>
    <property type="match status" value="1"/>
</dbReference>
<dbReference type="InterPro" id="IPR013783">
    <property type="entry name" value="Ig-like_fold"/>
</dbReference>
<feature type="chain" id="PRO_5046072679" evidence="1">
    <location>
        <begin position="29"/>
        <end position="567"/>
    </location>
</feature>
<dbReference type="PIRSF" id="PIRSF029644">
    <property type="entry name" value="UCP029644"/>
    <property type="match status" value="1"/>
</dbReference>
<reference evidence="3 4" key="1">
    <citation type="submission" date="2020-08" db="EMBL/GenBank/DDBJ databases">
        <title>Novel species isolated from subtropical streams in China.</title>
        <authorList>
            <person name="Lu H."/>
        </authorList>
    </citation>
    <scope>NUCLEOTIDE SEQUENCE [LARGE SCALE GENOMIC DNA]</scope>
    <source>
        <strain evidence="3 4">KCTC 52442</strain>
    </source>
</reference>
<dbReference type="PANTHER" id="PTHR38731:SF1">
    <property type="entry name" value="FECR PROTEIN DOMAIN-CONTAINING PROTEIN"/>
    <property type="match status" value="1"/>
</dbReference>
<keyword evidence="4" id="KW-1185">Reference proteome</keyword>
<sequence>MLDRTACNSSAKLLANIALIICFLTSSANSLAEKLKGQPGTMKIDTAGITYFALERDTLTSIAKRFTTTPNNWEALGKLNQVRNDRAIPIGSGIIIPADLLPEEASQARVLAIAGNVKEINAKGIESSLAVGSIVYEGSQISTDKNSFVTFGLPDDSRISVPSNSQVNLAKLRMTQYVKSPRTQIKLVQGKVESKVTPLSQNKGRFEVSSPLAIAGVRGTHFRVGVNENGIANEVLEGGVAVGNKDKPQALVLPAGQGNIVSKAGVGKAIALLPAPILVDAYQLQERPTLQFSVQATNQAVSYHAQISKDAESQNLVAEAHDKNLQFKFEGLDDGNYFIRITAIDANGLEGMPSTHAFKLKARPEPPFLMSPKHKVRAESVSFNWTQSGEAKAYRLQVASDVQFKHIVLDQSDITAVEFSTDKLALGSYFWRVASIIEKNQTIDQGPFSPAQGFQLLAPQAMNEVKDTGQNQMEFTWPAEPGQSFLVQIAEDADFKKLYLSKELDQANLRIPRPEAGTYYIRVRATDPDRFVGNFSKPQKFEIFLRWTTGSGDPLDSASGTVRPQKP</sequence>
<keyword evidence="1" id="KW-0732">Signal</keyword>
<dbReference type="PROSITE" id="PS51782">
    <property type="entry name" value="LYSM"/>
    <property type="match status" value="1"/>
</dbReference>
<dbReference type="Gene3D" id="2.60.40.10">
    <property type="entry name" value="Immunoglobulins"/>
    <property type="match status" value="2"/>
</dbReference>